<keyword evidence="10" id="KW-1185">Reference proteome</keyword>
<keyword evidence="5" id="KW-0812">Transmembrane</keyword>
<dbReference type="GO" id="GO:0015562">
    <property type="term" value="F:efflux transmembrane transporter activity"/>
    <property type="evidence" value="ECO:0007669"/>
    <property type="project" value="InterPro"/>
</dbReference>
<evidence type="ECO:0000256" key="1">
    <source>
        <dbReference type="ARBA" id="ARBA00004442"/>
    </source>
</evidence>
<protein>
    <submittedName>
        <fullName evidence="9">Outer membrane protein</fullName>
    </submittedName>
</protein>
<evidence type="ECO:0000256" key="5">
    <source>
        <dbReference type="ARBA" id="ARBA00022692"/>
    </source>
</evidence>
<feature type="chain" id="PRO_5005465586" evidence="8">
    <location>
        <begin position="24"/>
        <end position="474"/>
    </location>
</feature>
<dbReference type="GO" id="GO:0009279">
    <property type="term" value="C:cell outer membrane"/>
    <property type="evidence" value="ECO:0007669"/>
    <property type="project" value="UniProtKB-SubCell"/>
</dbReference>
<feature type="signal peptide" evidence="8">
    <location>
        <begin position="1"/>
        <end position="23"/>
    </location>
</feature>
<organism evidence="9 10">
    <name type="scientific">Labilithrix luteola</name>
    <dbReference type="NCBI Taxonomy" id="1391654"/>
    <lineage>
        <taxon>Bacteria</taxon>
        <taxon>Pseudomonadati</taxon>
        <taxon>Myxococcota</taxon>
        <taxon>Polyangia</taxon>
        <taxon>Polyangiales</taxon>
        <taxon>Labilitrichaceae</taxon>
        <taxon>Labilithrix</taxon>
    </lineage>
</organism>
<dbReference type="RefSeq" id="WP_146645301.1">
    <property type="nucleotide sequence ID" value="NZ_CP012333.1"/>
</dbReference>
<comment type="subcellular location">
    <subcellularLocation>
        <location evidence="1">Cell outer membrane</location>
    </subcellularLocation>
</comment>
<proteinExistence type="inferred from homology"/>
<dbReference type="Gene3D" id="1.20.1600.10">
    <property type="entry name" value="Outer membrane efflux proteins (OEP)"/>
    <property type="match status" value="1"/>
</dbReference>
<dbReference type="Pfam" id="PF02321">
    <property type="entry name" value="OEP"/>
    <property type="match status" value="2"/>
</dbReference>
<evidence type="ECO:0000256" key="6">
    <source>
        <dbReference type="ARBA" id="ARBA00023136"/>
    </source>
</evidence>
<name>A0A0K1PJ97_9BACT</name>
<evidence type="ECO:0000256" key="8">
    <source>
        <dbReference type="SAM" id="SignalP"/>
    </source>
</evidence>
<keyword evidence="6" id="KW-0472">Membrane</keyword>
<evidence type="ECO:0000313" key="10">
    <source>
        <dbReference type="Proteomes" id="UP000064967"/>
    </source>
</evidence>
<dbReference type="SUPFAM" id="SSF56954">
    <property type="entry name" value="Outer membrane efflux proteins (OEP)"/>
    <property type="match status" value="1"/>
</dbReference>
<dbReference type="InterPro" id="IPR003423">
    <property type="entry name" value="OMP_efflux"/>
</dbReference>
<evidence type="ECO:0000313" key="9">
    <source>
        <dbReference type="EMBL" id="AKU93592.1"/>
    </source>
</evidence>
<gene>
    <name evidence="9" type="ORF">AKJ09_00256</name>
</gene>
<dbReference type="PANTHER" id="PTHR30026">
    <property type="entry name" value="OUTER MEMBRANE PROTEIN TOLC"/>
    <property type="match status" value="1"/>
</dbReference>
<evidence type="ECO:0000256" key="7">
    <source>
        <dbReference type="ARBA" id="ARBA00023237"/>
    </source>
</evidence>
<dbReference type="STRING" id="1391654.AKJ09_00256"/>
<dbReference type="GO" id="GO:0015288">
    <property type="term" value="F:porin activity"/>
    <property type="evidence" value="ECO:0007669"/>
    <property type="project" value="TreeGrafter"/>
</dbReference>
<dbReference type="PATRIC" id="fig|1391654.3.peg.270"/>
<accession>A0A0K1PJ97</accession>
<comment type="similarity">
    <text evidence="2">Belongs to the outer membrane factor (OMF) (TC 1.B.17) family.</text>
</comment>
<dbReference type="OrthoDB" id="5504372at2"/>
<evidence type="ECO:0000256" key="2">
    <source>
        <dbReference type="ARBA" id="ARBA00007613"/>
    </source>
</evidence>
<sequence>MRCSACLALLVLAFGYATSVARAQSAVVSSQAAEIGMAVPVPTRALTLPEALAFAHDHQPAIRAALARVAASTEAAKVPDGQWKPTVGVTGQIFAMTANNSTATFVSPRVFDVPRVGATLVSPTARFAPYASTFVGAGIVQEIFDFGRIAAARAAGDAEVAAERQRAAGERLDVDFGVEEAFFAVFASKAIVKASDDAYVRAKAHRDLAEAGVVAGLRSPIELTRAEADLLRFEVGRIRARGGVAIAQSVFAAAIGSPEPAVDAVGTLPTPREMPTLTSAIQRATAKSPRLLALLAEIKSAEARTRATAAEMRPDLSMTATISGRAGGAPPSSGELSDGHGFLPNVPNWDAGLVFTWPLFEGPIAARRDAAKATEQVRREEAMVAKEDELAKVRQAYVSVEVARAALVGLERAAVAAKANYDQADARFRAGLGTSVELADAESLRTDAEIQLALGRFEAARARAAFGRAIAEGL</sequence>
<evidence type="ECO:0000256" key="4">
    <source>
        <dbReference type="ARBA" id="ARBA00022452"/>
    </source>
</evidence>
<evidence type="ECO:0000256" key="3">
    <source>
        <dbReference type="ARBA" id="ARBA00022448"/>
    </source>
</evidence>
<keyword evidence="4" id="KW-1134">Transmembrane beta strand</keyword>
<dbReference type="Proteomes" id="UP000064967">
    <property type="component" value="Chromosome"/>
</dbReference>
<keyword evidence="3" id="KW-0813">Transport</keyword>
<dbReference type="GO" id="GO:1990281">
    <property type="term" value="C:efflux pump complex"/>
    <property type="evidence" value="ECO:0007669"/>
    <property type="project" value="TreeGrafter"/>
</dbReference>
<keyword evidence="7" id="KW-0998">Cell outer membrane</keyword>
<dbReference type="AlphaFoldDB" id="A0A0K1PJ97"/>
<dbReference type="KEGG" id="llu:AKJ09_00256"/>
<dbReference type="InterPro" id="IPR051906">
    <property type="entry name" value="TolC-like"/>
</dbReference>
<reference evidence="9 10" key="1">
    <citation type="submission" date="2015-08" db="EMBL/GenBank/DDBJ databases">
        <authorList>
            <person name="Babu N.S."/>
            <person name="Beckwith C.J."/>
            <person name="Beseler K.G."/>
            <person name="Brison A."/>
            <person name="Carone J.V."/>
            <person name="Caskin T.P."/>
            <person name="Diamond M."/>
            <person name="Durham M.E."/>
            <person name="Foxe J.M."/>
            <person name="Go M."/>
            <person name="Henderson B.A."/>
            <person name="Jones I.B."/>
            <person name="McGettigan J.A."/>
            <person name="Micheletti S.J."/>
            <person name="Nasrallah M.E."/>
            <person name="Ortiz D."/>
            <person name="Piller C.R."/>
            <person name="Privatt S.R."/>
            <person name="Schneider S.L."/>
            <person name="Sharp S."/>
            <person name="Smith T.C."/>
            <person name="Stanton J.D."/>
            <person name="Ullery H.E."/>
            <person name="Wilson R.J."/>
            <person name="Serrano M.G."/>
            <person name="Buck G."/>
            <person name="Lee V."/>
            <person name="Wang Y."/>
            <person name="Carvalho R."/>
            <person name="Voegtly L."/>
            <person name="Shi R."/>
            <person name="Duckworth R."/>
            <person name="Johnson A."/>
            <person name="Loviza R."/>
            <person name="Walstead R."/>
            <person name="Shah Z."/>
            <person name="Kiflezghi M."/>
            <person name="Wade K."/>
            <person name="Ball S.L."/>
            <person name="Bradley K.W."/>
            <person name="Asai D.J."/>
            <person name="Bowman C.A."/>
            <person name="Russell D.A."/>
            <person name="Pope W.H."/>
            <person name="Jacobs-Sera D."/>
            <person name="Hendrix R.W."/>
            <person name="Hatfull G.F."/>
        </authorList>
    </citation>
    <scope>NUCLEOTIDE SEQUENCE [LARGE SCALE GENOMIC DNA]</scope>
    <source>
        <strain evidence="9 10">DSM 27648</strain>
    </source>
</reference>
<dbReference type="PANTHER" id="PTHR30026:SF20">
    <property type="entry name" value="OUTER MEMBRANE PROTEIN TOLC"/>
    <property type="match status" value="1"/>
</dbReference>
<keyword evidence="8" id="KW-0732">Signal</keyword>
<dbReference type="EMBL" id="CP012333">
    <property type="protein sequence ID" value="AKU93592.1"/>
    <property type="molecule type" value="Genomic_DNA"/>
</dbReference>